<proteinExistence type="predicted"/>
<sequence>MDGAPRLGACPEPAGERLVPPCLVVLCATEGFSGSSFAF</sequence>
<gene>
    <name evidence="1" type="ORF">SAMN05421810_104116</name>
</gene>
<dbReference type="AlphaFoldDB" id="A0A1I5UUB8"/>
<accession>A0A1I5UUB8</accession>
<evidence type="ECO:0000313" key="2">
    <source>
        <dbReference type="Proteomes" id="UP000198727"/>
    </source>
</evidence>
<reference evidence="2" key="1">
    <citation type="submission" date="2016-10" db="EMBL/GenBank/DDBJ databases">
        <authorList>
            <person name="Varghese N."/>
            <person name="Submissions S."/>
        </authorList>
    </citation>
    <scope>NUCLEOTIDE SEQUENCE [LARGE SCALE GENOMIC DNA]</scope>
    <source>
        <strain evidence="2">CGMCC 4.5579</strain>
    </source>
</reference>
<dbReference type="EMBL" id="FOWW01000004">
    <property type="protein sequence ID" value="SFP98799.1"/>
    <property type="molecule type" value="Genomic_DNA"/>
</dbReference>
<evidence type="ECO:0000313" key="1">
    <source>
        <dbReference type="EMBL" id="SFP98799.1"/>
    </source>
</evidence>
<dbReference type="Proteomes" id="UP000198727">
    <property type="component" value="Unassembled WGS sequence"/>
</dbReference>
<organism evidence="1 2">
    <name type="scientific">Amycolatopsis arida</name>
    <dbReference type="NCBI Taxonomy" id="587909"/>
    <lineage>
        <taxon>Bacteria</taxon>
        <taxon>Bacillati</taxon>
        <taxon>Actinomycetota</taxon>
        <taxon>Actinomycetes</taxon>
        <taxon>Pseudonocardiales</taxon>
        <taxon>Pseudonocardiaceae</taxon>
        <taxon>Amycolatopsis</taxon>
    </lineage>
</organism>
<protein>
    <submittedName>
        <fullName evidence="1">Uncharacterized protein</fullName>
    </submittedName>
</protein>
<name>A0A1I5UUB8_9PSEU</name>
<keyword evidence="2" id="KW-1185">Reference proteome</keyword>